<name>A0A1V4A1H5_9ACTN</name>
<dbReference type="AlphaFoldDB" id="A0A1V4A1H5"/>
<keyword evidence="4" id="KW-1185">Reference proteome</keyword>
<dbReference type="RefSeq" id="WP_077973706.1">
    <property type="nucleotide sequence ID" value="NZ_CP045178.1"/>
</dbReference>
<dbReference type="Proteomes" id="UP000190539">
    <property type="component" value="Unassembled WGS sequence"/>
</dbReference>
<protein>
    <recommendedName>
        <fullName evidence="2">Integrase SAM-like N-terminal domain-containing protein</fullName>
    </recommendedName>
</protein>
<dbReference type="Pfam" id="PF14659">
    <property type="entry name" value="Phage_int_SAM_3"/>
    <property type="match status" value="1"/>
</dbReference>
<dbReference type="EMBL" id="MVFC01000041">
    <property type="protein sequence ID" value="OON72153.1"/>
    <property type="molecule type" value="Genomic_DNA"/>
</dbReference>
<accession>A0A1V4A1H5</accession>
<dbReference type="InterPro" id="IPR010998">
    <property type="entry name" value="Integrase_recombinase_N"/>
</dbReference>
<sequence>MRFENFVGDYMGRQRQLSYSTVYEYEHLARNHLIPELGTRRVETFNPSVVENFLMTTDRLGTPDPTQFKVYVLLKTLLLDAHRKGAIEGHPLEDVDAPRYEAERAVVPTKDQVIAIKAAAANDRFSMFIDMIVGCGPRNGRRSR</sequence>
<dbReference type="GO" id="GO:0003677">
    <property type="term" value="F:DNA binding"/>
    <property type="evidence" value="ECO:0007669"/>
    <property type="project" value="UniProtKB-KW"/>
</dbReference>
<dbReference type="STRING" id="83656.B1H18_30605"/>
<dbReference type="OrthoDB" id="1822491at2"/>
<organism evidence="3 4">
    <name type="scientific">Streptomyces tsukubensis</name>
    <dbReference type="NCBI Taxonomy" id="83656"/>
    <lineage>
        <taxon>Bacteria</taxon>
        <taxon>Bacillati</taxon>
        <taxon>Actinomycetota</taxon>
        <taxon>Actinomycetes</taxon>
        <taxon>Kitasatosporales</taxon>
        <taxon>Streptomycetaceae</taxon>
        <taxon>Streptomyces</taxon>
    </lineage>
</organism>
<evidence type="ECO:0000259" key="2">
    <source>
        <dbReference type="Pfam" id="PF14659"/>
    </source>
</evidence>
<evidence type="ECO:0000256" key="1">
    <source>
        <dbReference type="ARBA" id="ARBA00023125"/>
    </source>
</evidence>
<dbReference type="InterPro" id="IPR011010">
    <property type="entry name" value="DNA_brk_join_enz"/>
</dbReference>
<evidence type="ECO:0000313" key="3">
    <source>
        <dbReference type="EMBL" id="OON72153.1"/>
    </source>
</evidence>
<proteinExistence type="predicted"/>
<keyword evidence="1" id="KW-0238">DNA-binding</keyword>
<dbReference type="InterPro" id="IPR004107">
    <property type="entry name" value="Integrase_SAM-like_N"/>
</dbReference>
<dbReference type="SUPFAM" id="SSF56349">
    <property type="entry name" value="DNA breaking-rejoining enzymes"/>
    <property type="match status" value="1"/>
</dbReference>
<gene>
    <name evidence="3" type="ORF">B1H18_30605</name>
</gene>
<evidence type="ECO:0000313" key="4">
    <source>
        <dbReference type="Proteomes" id="UP000190539"/>
    </source>
</evidence>
<feature type="domain" description="Integrase SAM-like N-terminal" evidence="2">
    <location>
        <begin position="14"/>
        <end position="54"/>
    </location>
</feature>
<comment type="caution">
    <text evidence="3">The sequence shown here is derived from an EMBL/GenBank/DDBJ whole genome shotgun (WGS) entry which is preliminary data.</text>
</comment>
<reference evidence="3 4" key="1">
    <citation type="submission" date="2017-02" db="EMBL/GenBank/DDBJ databases">
        <title>Draft Genome Sequence of Streptomyces tsukubaensis F601, a Producer of the immunosuppressant tacrolimus FK506.</title>
        <authorList>
            <person name="Zong G."/>
            <person name="Zhong C."/>
            <person name="Fu J."/>
            <person name="Qin R."/>
            <person name="Cao G."/>
        </authorList>
    </citation>
    <scope>NUCLEOTIDE SEQUENCE [LARGE SCALE GENOMIC DNA]</scope>
    <source>
        <strain evidence="3 4">F601</strain>
    </source>
</reference>
<dbReference type="GO" id="GO:0015074">
    <property type="term" value="P:DNA integration"/>
    <property type="evidence" value="ECO:0007669"/>
    <property type="project" value="InterPro"/>
</dbReference>
<dbReference type="Gene3D" id="1.10.150.130">
    <property type="match status" value="1"/>
</dbReference>